<dbReference type="InterPro" id="IPR009006">
    <property type="entry name" value="Ala_racemase/Decarboxylase_C"/>
</dbReference>
<dbReference type="EC" id="5.1.1.1" evidence="4"/>
<feature type="binding site" evidence="4">
    <location>
        <position position="131"/>
    </location>
    <ligand>
        <name>substrate</name>
    </ligand>
</feature>
<protein>
    <recommendedName>
        <fullName evidence="4">Alanine racemase</fullName>
        <ecNumber evidence="4">5.1.1.1</ecNumber>
    </recommendedName>
</protein>
<dbReference type="Proteomes" id="UP001139646">
    <property type="component" value="Unassembled WGS sequence"/>
</dbReference>
<dbReference type="PANTHER" id="PTHR30511">
    <property type="entry name" value="ALANINE RACEMASE"/>
    <property type="match status" value="1"/>
</dbReference>
<evidence type="ECO:0000313" key="7">
    <source>
        <dbReference type="Proteomes" id="UP001139646"/>
    </source>
</evidence>
<dbReference type="Gene3D" id="3.20.20.10">
    <property type="entry name" value="Alanine racemase"/>
    <property type="match status" value="1"/>
</dbReference>
<evidence type="ECO:0000256" key="1">
    <source>
        <dbReference type="ARBA" id="ARBA00001933"/>
    </source>
</evidence>
<sequence length="362" mass="40059">MARAATAIITLNAIKQNYLYAKSLSKPAKAIAIIKANAYGHGAIEVAKALADVADAFGVACLEEAKELRDIGIKQPILLLEGFFSTDELEYINENNLWCVIHSQFQLEALQRTKLTKPITAWLKMDTGMHRLGFLPEKYLDAWQQLSKMSQVENIVHMSHFSSADELNSPTTKQQQALFLEAISGLPGDISLANSSAILTKAVARQQWTRPGIMLYGASPIDNETFTQTLIPAMTFITKVISQRTITEGESVGYNALWKAKKTTQVGTVSIGYADGYPRHAANGTPVYINGKKSQILGRVSMDMMMVDLSMFDKQNCIGFDVELWGDNILANNVAKCSETIAYALFCGLTRRVNKRYFDKVL</sequence>
<accession>A0ABS9WYU2</accession>
<proteinExistence type="inferred from homology"/>
<dbReference type="Gene3D" id="2.40.37.10">
    <property type="entry name" value="Lyase, Ornithine Decarboxylase, Chain A, domain 1"/>
    <property type="match status" value="1"/>
</dbReference>
<dbReference type="EMBL" id="JAKKSL010000001">
    <property type="protein sequence ID" value="MCI2283160.1"/>
    <property type="molecule type" value="Genomic_DNA"/>
</dbReference>
<gene>
    <name evidence="6" type="primary">alr</name>
    <name evidence="6" type="ORF">L3081_06835</name>
</gene>
<feature type="active site" description="Proton acceptor; specific for D-alanine" evidence="4">
    <location>
        <position position="35"/>
    </location>
</feature>
<dbReference type="Pfam" id="PF00842">
    <property type="entry name" value="Ala_racemase_C"/>
    <property type="match status" value="1"/>
</dbReference>
<dbReference type="PROSITE" id="PS00395">
    <property type="entry name" value="ALANINE_RACEMASE"/>
    <property type="match status" value="1"/>
</dbReference>
<dbReference type="SUPFAM" id="SSF51419">
    <property type="entry name" value="PLP-binding barrel"/>
    <property type="match status" value="1"/>
</dbReference>
<dbReference type="InterPro" id="IPR000821">
    <property type="entry name" value="Ala_racemase"/>
</dbReference>
<feature type="modified residue" description="N6-(pyridoxal phosphate)lysine" evidence="4">
    <location>
        <position position="35"/>
    </location>
</feature>
<dbReference type="NCBIfam" id="TIGR00492">
    <property type="entry name" value="alr"/>
    <property type="match status" value="1"/>
</dbReference>
<name>A0ABS9WYU2_9GAMM</name>
<organism evidence="6 7">
    <name type="scientific">Colwellia maritima</name>
    <dbReference type="NCBI Taxonomy" id="2912588"/>
    <lineage>
        <taxon>Bacteria</taxon>
        <taxon>Pseudomonadati</taxon>
        <taxon>Pseudomonadota</taxon>
        <taxon>Gammaproteobacteria</taxon>
        <taxon>Alteromonadales</taxon>
        <taxon>Colwelliaceae</taxon>
        <taxon>Colwellia</taxon>
    </lineage>
</organism>
<dbReference type="SMART" id="SM01005">
    <property type="entry name" value="Ala_racemase_C"/>
    <property type="match status" value="1"/>
</dbReference>
<evidence type="ECO:0000259" key="5">
    <source>
        <dbReference type="SMART" id="SM01005"/>
    </source>
</evidence>
<feature type="domain" description="Alanine racemase C-terminal" evidence="5">
    <location>
        <begin position="233"/>
        <end position="358"/>
    </location>
</feature>
<comment type="similarity">
    <text evidence="4">Belongs to the alanine racemase family.</text>
</comment>
<evidence type="ECO:0000313" key="6">
    <source>
        <dbReference type="EMBL" id="MCI2283160.1"/>
    </source>
</evidence>
<comment type="catalytic activity">
    <reaction evidence="4">
        <text>L-alanine = D-alanine</text>
        <dbReference type="Rhea" id="RHEA:20249"/>
        <dbReference type="ChEBI" id="CHEBI:57416"/>
        <dbReference type="ChEBI" id="CHEBI:57972"/>
        <dbReference type="EC" id="5.1.1.1"/>
    </reaction>
</comment>
<dbReference type="InterPro" id="IPR011079">
    <property type="entry name" value="Ala_racemase_C"/>
</dbReference>
<dbReference type="SUPFAM" id="SSF50621">
    <property type="entry name" value="Alanine racemase C-terminal domain-like"/>
    <property type="match status" value="1"/>
</dbReference>
<dbReference type="InterPro" id="IPR020622">
    <property type="entry name" value="Ala_racemase_pyridoxalP-BS"/>
</dbReference>
<comment type="cofactor">
    <cofactor evidence="1 4">
        <name>pyridoxal 5'-phosphate</name>
        <dbReference type="ChEBI" id="CHEBI:597326"/>
    </cofactor>
</comment>
<dbReference type="GO" id="GO:0008784">
    <property type="term" value="F:alanine racemase activity"/>
    <property type="evidence" value="ECO:0007669"/>
    <property type="project" value="UniProtKB-EC"/>
</dbReference>
<dbReference type="InterPro" id="IPR029066">
    <property type="entry name" value="PLP-binding_barrel"/>
</dbReference>
<dbReference type="CDD" id="cd06827">
    <property type="entry name" value="PLPDE_III_AR_proteobact"/>
    <property type="match status" value="1"/>
</dbReference>
<keyword evidence="7" id="KW-1185">Reference proteome</keyword>
<dbReference type="RefSeq" id="WP_242284398.1">
    <property type="nucleotide sequence ID" value="NZ_JAKKSL010000001.1"/>
</dbReference>
<dbReference type="InterPro" id="IPR001608">
    <property type="entry name" value="Ala_racemase_N"/>
</dbReference>
<dbReference type="PANTHER" id="PTHR30511:SF0">
    <property type="entry name" value="ALANINE RACEMASE, CATABOLIC-RELATED"/>
    <property type="match status" value="1"/>
</dbReference>
<keyword evidence="2 4" id="KW-0663">Pyridoxal phosphate</keyword>
<evidence type="ECO:0000256" key="2">
    <source>
        <dbReference type="ARBA" id="ARBA00022898"/>
    </source>
</evidence>
<dbReference type="PRINTS" id="PR00992">
    <property type="entry name" value="ALARACEMASE"/>
</dbReference>
<comment type="function">
    <text evidence="4">Catalyzes the interconversion of L-alanine and D-alanine. May also act on other amino acids.</text>
</comment>
<dbReference type="HAMAP" id="MF_01201">
    <property type="entry name" value="Ala_racemase"/>
    <property type="match status" value="1"/>
</dbReference>
<comment type="caution">
    <text evidence="6">The sequence shown here is derived from an EMBL/GenBank/DDBJ whole genome shotgun (WGS) entry which is preliminary data.</text>
</comment>
<feature type="binding site" evidence="4">
    <location>
        <position position="302"/>
    </location>
    <ligand>
        <name>substrate</name>
    </ligand>
</feature>
<evidence type="ECO:0000256" key="3">
    <source>
        <dbReference type="ARBA" id="ARBA00023235"/>
    </source>
</evidence>
<keyword evidence="3 4" id="KW-0413">Isomerase</keyword>
<dbReference type="Pfam" id="PF01168">
    <property type="entry name" value="Ala_racemase_N"/>
    <property type="match status" value="1"/>
</dbReference>
<reference evidence="6" key="1">
    <citation type="submission" date="2022-01" db="EMBL/GenBank/DDBJ databases">
        <title>Colwellia maritima, isolated from seawater.</title>
        <authorList>
            <person name="Kristyanto S."/>
            <person name="Jung J."/>
            <person name="Jeon C.O."/>
        </authorList>
    </citation>
    <scope>NUCLEOTIDE SEQUENCE</scope>
    <source>
        <strain evidence="6">MSW7</strain>
    </source>
</reference>
<comment type="pathway">
    <text evidence="4">Amino-acid biosynthesis; D-alanine biosynthesis; D-alanine from L-alanine: step 1/1.</text>
</comment>
<evidence type="ECO:0000256" key="4">
    <source>
        <dbReference type="HAMAP-Rule" id="MF_01201"/>
    </source>
</evidence>
<feature type="active site" description="Proton acceptor; specific for L-alanine" evidence="4">
    <location>
        <position position="254"/>
    </location>
</feature>